<proteinExistence type="inferred from homology"/>
<comment type="similarity">
    <text evidence="1">Belongs to the LytR/CpsA/Psr (LCP) family.</text>
</comment>
<keyword evidence="3" id="KW-0812">Transmembrane</keyword>
<dbReference type="Pfam" id="PF03816">
    <property type="entry name" value="LytR_cpsA_psr"/>
    <property type="match status" value="1"/>
</dbReference>
<gene>
    <name evidence="5" type="ORF">GCM10025780_26060</name>
</gene>
<feature type="compositionally biased region" description="Low complexity" evidence="2">
    <location>
        <begin position="30"/>
        <end position="44"/>
    </location>
</feature>
<accession>A0ABP8W408</accession>
<dbReference type="NCBIfam" id="TIGR00350">
    <property type="entry name" value="lytR_cpsA_psr"/>
    <property type="match status" value="1"/>
</dbReference>
<evidence type="ECO:0000256" key="2">
    <source>
        <dbReference type="SAM" id="MobiDB-lite"/>
    </source>
</evidence>
<feature type="region of interest" description="Disordered" evidence="2">
    <location>
        <begin position="1"/>
        <end position="46"/>
    </location>
</feature>
<sequence length="473" mass="47577">MSDRSDRLPTPAPDAPKRPRGPRSRRRSDGSGSASPALPLAPAARHGRLRRGRATAFVLKYVAVAVAVLLVSGVSVGAIAVHRLTSQLGPGVALQGEKTQIAKAKDDNIVTGVGAYDGGFNVLIVGTDNDAKQGDAFGVRDATLNDVNILLHVSADHQNATAVSIPRDLVVPIPSCPKTDGSGSYSAMSAQPLNNAYSYGGLNCVVQTVKSLTGVDIPFAGLISFNGVIEMTNAIGGVPVCVNKPITDRYTGLKLAAGTTTLQGGDALAFLRSRHGVGDGSDLGRISSQQVYLSSMLRTIKSGGVLGSPTKLFKLASAATQNMSLSNSLNNVSTMIEIGLALKDLPLGNVNFVQYPGSTGGTGVYSGKVKPDTYTAGLLFDAIKNDQPFTIPKGSTGVGSVDETAGEAAGAAGGAAAGAAAGAATTSPTAGAGAGAATTTPTDGATASSGASTISGLTGQTAADQTCSVAYKF</sequence>
<keyword evidence="3" id="KW-1133">Transmembrane helix</keyword>
<comment type="caution">
    <text evidence="5">The sequence shown here is derived from an EMBL/GenBank/DDBJ whole genome shotgun (WGS) entry which is preliminary data.</text>
</comment>
<keyword evidence="6" id="KW-1185">Reference proteome</keyword>
<organism evidence="5 6">
    <name type="scientific">Frondihabitans cladoniiphilus</name>
    <dbReference type="NCBI Taxonomy" id="715785"/>
    <lineage>
        <taxon>Bacteria</taxon>
        <taxon>Bacillati</taxon>
        <taxon>Actinomycetota</taxon>
        <taxon>Actinomycetes</taxon>
        <taxon>Micrococcales</taxon>
        <taxon>Microbacteriaceae</taxon>
        <taxon>Frondihabitans</taxon>
    </lineage>
</organism>
<name>A0ABP8W408_9MICO</name>
<dbReference type="InterPro" id="IPR004474">
    <property type="entry name" value="LytR_CpsA_psr"/>
</dbReference>
<feature type="domain" description="Cell envelope-related transcriptional attenuator" evidence="4">
    <location>
        <begin position="145"/>
        <end position="301"/>
    </location>
</feature>
<feature type="region of interest" description="Disordered" evidence="2">
    <location>
        <begin position="428"/>
        <end position="449"/>
    </location>
</feature>
<dbReference type="Gene3D" id="3.40.630.190">
    <property type="entry name" value="LCP protein"/>
    <property type="match status" value="1"/>
</dbReference>
<protein>
    <recommendedName>
        <fullName evidence="4">Cell envelope-related transcriptional attenuator domain-containing protein</fullName>
    </recommendedName>
</protein>
<dbReference type="Proteomes" id="UP001501295">
    <property type="component" value="Unassembled WGS sequence"/>
</dbReference>
<evidence type="ECO:0000313" key="5">
    <source>
        <dbReference type="EMBL" id="GAA4679741.1"/>
    </source>
</evidence>
<keyword evidence="3" id="KW-0472">Membrane</keyword>
<evidence type="ECO:0000256" key="3">
    <source>
        <dbReference type="SAM" id="Phobius"/>
    </source>
</evidence>
<dbReference type="PANTHER" id="PTHR33392">
    <property type="entry name" value="POLYISOPRENYL-TEICHOIC ACID--PEPTIDOGLYCAN TEICHOIC ACID TRANSFERASE TAGU"/>
    <property type="match status" value="1"/>
</dbReference>
<evidence type="ECO:0000313" key="6">
    <source>
        <dbReference type="Proteomes" id="UP001501295"/>
    </source>
</evidence>
<evidence type="ECO:0000256" key="1">
    <source>
        <dbReference type="ARBA" id="ARBA00006068"/>
    </source>
</evidence>
<reference evidence="6" key="1">
    <citation type="journal article" date="2019" name="Int. J. Syst. Evol. Microbiol.">
        <title>The Global Catalogue of Microorganisms (GCM) 10K type strain sequencing project: providing services to taxonomists for standard genome sequencing and annotation.</title>
        <authorList>
            <consortium name="The Broad Institute Genomics Platform"/>
            <consortium name="The Broad Institute Genome Sequencing Center for Infectious Disease"/>
            <person name="Wu L."/>
            <person name="Ma J."/>
        </authorList>
    </citation>
    <scope>NUCLEOTIDE SEQUENCE [LARGE SCALE GENOMIC DNA]</scope>
    <source>
        <strain evidence="6">JCM 18956</strain>
    </source>
</reference>
<evidence type="ECO:0000259" key="4">
    <source>
        <dbReference type="Pfam" id="PF03816"/>
    </source>
</evidence>
<dbReference type="RefSeq" id="WP_345376335.1">
    <property type="nucleotide sequence ID" value="NZ_BAABLM010000005.1"/>
</dbReference>
<dbReference type="InterPro" id="IPR050922">
    <property type="entry name" value="LytR/CpsA/Psr_CW_biosynth"/>
</dbReference>
<feature type="transmembrane region" description="Helical" evidence="3">
    <location>
        <begin position="58"/>
        <end position="81"/>
    </location>
</feature>
<dbReference type="PANTHER" id="PTHR33392:SF6">
    <property type="entry name" value="POLYISOPRENYL-TEICHOIC ACID--PEPTIDOGLYCAN TEICHOIC ACID TRANSFERASE TAGU"/>
    <property type="match status" value="1"/>
</dbReference>
<dbReference type="EMBL" id="BAABLM010000005">
    <property type="protein sequence ID" value="GAA4679741.1"/>
    <property type="molecule type" value="Genomic_DNA"/>
</dbReference>